<dbReference type="InterPro" id="IPR058625">
    <property type="entry name" value="MdtA-like_BSH"/>
</dbReference>
<evidence type="ECO:0000259" key="2">
    <source>
        <dbReference type="Pfam" id="PF25917"/>
    </source>
</evidence>
<sequence>MPAASTSPRPSRRLLRSPLLRASSAAAVGVTVLVVAAGCGSDDEPVTSTAAVARGDVAEVVDAPGTVQPRASAVVKAPAAGTVATLLVADGQQVAAGDVLMTIDSPSAEANLEQAEAADAEAASSASSGSSARSSSQVAAQQRRAAADAQARFAEAEQQAQAIADPAARAAALAAVQSSRTQYQLLSSQTQALVDQVNSGLGNLDSAVESLGQAQRVQTRAAVAAARATVDALTVKAPISGKVSLAATGGAGSPALPAGAEQLLAGSGVQVPQGALGGGDAGAAGAPVLAQGAAVAAGSTVLSVIDASTLSLTADVDETDVLSVQPGVAADVTVDAVAGARYRATVTSVDPTARGGGGGAVTYTVRLSYDGGTGPDGEPAATPLPGMSASVSLVVRSVTDVVEVPASALVRAGAQNGSPDSDTVWVVSGGEAQRREVVVGVRGDSDVEITDGLAAGEEIVTQGAADVTPGQRIP</sequence>
<dbReference type="GO" id="GO:0015562">
    <property type="term" value="F:efflux transmembrane transporter activity"/>
    <property type="evidence" value="ECO:0007669"/>
    <property type="project" value="TreeGrafter"/>
</dbReference>
<dbReference type="HOGENOM" id="CLU_045657_0_0_11"/>
<dbReference type="OrthoDB" id="3518416at2"/>
<dbReference type="PANTHER" id="PTHR30469:SF33">
    <property type="entry name" value="SLR1207 PROTEIN"/>
    <property type="match status" value="1"/>
</dbReference>
<dbReference type="Gene3D" id="2.40.30.170">
    <property type="match status" value="1"/>
</dbReference>
<dbReference type="AlphaFoldDB" id="A6W965"/>
<evidence type="ECO:0000313" key="5">
    <source>
        <dbReference type="Proteomes" id="UP000001116"/>
    </source>
</evidence>
<proteinExistence type="predicted"/>
<dbReference type="Gene3D" id="2.40.50.100">
    <property type="match status" value="1"/>
</dbReference>
<dbReference type="Pfam" id="PF25989">
    <property type="entry name" value="YknX_C"/>
    <property type="match status" value="1"/>
</dbReference>
<dbReference type="Proteomes" id="UP000001116">
    <property type="component" value="Chromosome"/>
</dbReference>
<dbReference type="Pfam" id="PF25917">
    <property type="entry name" value="BSH_RND"/>
    <property type="match status" value="1"/>
</dbReference>
<evidence type="ECO:0000256" key="1">
    <source>
        <dbReference type="SAM" id="MobiDB-lite"/>
    </source>
</evidence>
<feature type="domain" description="Multidrug resistance protein MdtA-like barrel-sandwich hybrid" evidence="2">
    <location>
        <begin position="75"/>
        <end position="247"/>
    </location>
</feature>
<accession>A6W965</accession>
<dbReference type="STRING" id="266940.Krad_1868"/>
<evidence type="ECO:0000259" key="3">
    <source>
        <dbReference type="Pfam" id="PF25989"/>
    </source>
</evidence>
<dbReference type="Gene3D" id="2.40.420.20">
    <property type="match status" value="1"/>
</dbReference>
<feature type="region of interest" description="Disordered" evidence="1">
    <location>
        <begin position="112"/>
        <end position="143"/>
    </location>
</feature>
<reference evidence="5" key="1">
    <citation type="journal article" date="2008" name="PLoS ONE">
        <title>Survival in nuclear waste, extreme resistance, and potential applications gleaned from the genome sequence of Kineococcus radiotolerans SRS30216.</title>
        <authorList>
            <person name="Bagwell C.E."/>
            <person name="Bhat S."/>
            <person name="Hawkins G.M."/>
            <person name="Smith B.W."/>
            <person name="Biswas T."/>
            <person name="Hoover T.R."/>
            <person name="Saunders E."/>
            <person name="Han C.S."/>
            <person name="Tsodikov O.V."/>
            <person name="Shimkets L.J."/>
        </authorList>
    </citation>
    <scope>NUCLEOTIDE SEQUENCE [LARGE SCALE GENOMIC DNA]</scope>
    <source>
        <strain evidence="5">ATCC BAA-149 / DSM 14245 / SRS30216</strain>
    </source>
</reference>
<dbReference type="eggNOG" id="COG0845">
    <property type="taxonomic scope" value="Bacteria"/>
</dbReference>
<dbReference type="PRINTS" id="PR01490">
    <property type="entry name" value="RTXTOXIND"/>
</dbReference>
<feature type="domain" description="YknX-like C-terminal permuted SH3-like" evidence="3">
    <location>
        <begin position="402"/>
        <end position="473"/>
    </location>
</feature>
<evidence type="ECO:0000313" key="4">
    <source>
        <dbReference type="EMBL" id="ABS03354.1"/>
    </source>
</evidence>
<name>A6W965_KINRD</name>
<organism evidence="4 5">
    <name type="scientific">Kineococcus radiotolerans (strain ATCC BAA-149 / DSM 14245 / SRS30216)</name>
    <dbReference type="NCBI Taxonomy" id="266940"/>
    <lineage>
        <taxon>Bacteria</taxon>
        <taxon>Bacillati</taxon>
        <taxon>Actinomycetota</taxon>
        <taxon>Actinomycetes</taxon>
        <taxon>Kineosporiales</taxon>
        <taxon>Kineosporiaceae</taxon>
        <taxon>Kineococcus</taxon>
    </lineage>
</organism>
<dbReference type="EMBL" id="CP000750">
    <property type="protein sequence ID" value="ABS03354.1"/>
    <property type="molecule type" value="Genomic_DNA"/>
</dbReference>
<dbReference type="PANTHER" id="PTHR30469">
    <property type="entry name" value="MULTIDRUG RESISTANCE PROTEIN MDTA"/>
    <property type="match status" value="1"/>
</dbReference>
<keyword evidence="5" id="KW-1185">Reference proteome</keyword>
<gene>
    <name evidence="4" type="ordered locus">Krad_1868</name>
</gene>
<dbReference type="InterPro" id="IPR058637">
    <property type="entry name" value="YknX-like_C"/>
</dbReference>
<dbReference type="GO" id="GO:1990281">
    <property type="term" value="C:efflux pump complex"/>
    <property type="evidence" value="ECO:0007669"/>
    <property type="project" value="TreeGrafter"/>
</dbReference>
<protein>
    <submittedName>
        <fullName evidence="4">Efflux transporter, RND family, MFP subunit</fullName>
    </submittedName>
</protein>
<dbReference type="SUPFAM" id="SSF111369">
    <property type="entry name" value="HlyD-like secretion proteins"/>
    <property type="match status" value="1"/>
</dbReference>
<dbReference type="KEGG" id="kra:Krad_1868"/>